<name>A0AAN7SHC0_9COLE</name>
<feature type="region of interest" description="Disordered" evidence="1">
    <location>
        <begin position="101"/>
        <end position="122"/>
    </location>
</feature>
<feature type="domain" description="DUF4806" evidence="3">
    <location>
        <begin position="258"/>
        <end position="333"/>
    </location>
</feature>
<keyword evidence="2" id="KW-0472">Membrane</keyword>
<feature type="transmembrane region" description="Helical" evidence="2">
    <location>
        <begin position="68"/>
        <end position="87"/>
    </location>
</feature>
<dbReference type="PANTHER" id="PTHR34153:SF2">
    <property type="entry name" value="SI:CH211-262H13.3-RELATED"/>
    <property type="match status" value="1"/>
</dbReference>
<evidence type="ECO:0000256" key="1">
    <source>
        <dbReference type="SAM" id="MobiDB-lite"/>
    </source>
</evidence>
<dbReference type="AlphaFoldDB" id="A0AAN7SHC0"/>
<dbReference type="Proteomes" id="UP001353858">
    <property type="component" value="Unassembled WGS sequence"/>
</dbReference>
<comment type="caution">
    <text evidence="4">The sequence shown here is derived from an EMBL/GenBank/DDBJ whole genome shotgun (WGS) entry which is preliminary data.</text>
</comment>
<organism evidence="4 5">
    <name type="scientific">Aquatica leii</name>
    <dbReference type="NCBI Taxonomy" id="1421715"/>
    <lineage>
        <taxon>Eukaryota</taxon>
        <taxon>Metazoa</taxon>
        <taxon>Ecdysozoa</taxon>
        <taxon>Arthropoda</taxon>
        <taxon>Hexapoda</taxon>
        <taxon>Insecta</taxon>
        <taxon>Pterygota</taxon>
        <taxon>Neoptera</taxon>
        <taxon>Endopterygota</taxon>
        <taxon>Coleoptera</taxon>
        <taxon>Polyphaga</taxon>
        <taxon>Elateriformia</taxon>
        <taxon>Elateroidea</taxon>
        <taxon>Lampyridae</taxon>
        <taxon>Luciolinae</taxon>
        <taxon>Aquatica</taxon>
    </lineage>
</organism>
<proteinExistence type="predicted"/>
<reference evidence="5" key="1">
    <citation type="submission" date="2023-01" db="EMBL/GenBank/DDBJ databases">
        <title>Key to firefly adult light organ development and bioluminescence: homeobox transcription factors regulate luciferase expression and transportation to peroxisome.</title>
        <authorList>
            <person name="Fu X."/>
        </authorList>
    </citation>
    <scope>NUCLEOTIDE SEQUENCE [LARGE SCALE GENOMIC DNA]</scope>
</reference>
<keyword evidence="2" id="KW-0812">Transmembrane</keyword>
<keyword evidence="2" id="KW-1133">Transmembrane helix</keyword>
<gene>
    <name evidence="4" type="ORF">RN001_008615</name>
</gene>
<evidence type="ECO:0000313" key="5">
    <source>
        <dbReference type="Proteomes" id="UP001353858"/>
    </source>
</evidence>
<evidence type="ECO:0000313" key="4">
    <source>
        <dbReference type="EMBL" id="KAK4880469.1"/>
    </source>
</evidence>
<dbReference type="PANTHER" id="PTHR34153">
    <property type="entry name" value="SI:CH211-262H13.3-RELATED-RELATED"/>
    <property type="match status" value="1"/>
</dbReference>
<dbReference type="EMBL" id="JARPUR010000003">
    <property type="protein sequence ID" value="KAK4880469.1"/>
    <property type="molecule type" value="Genomic_DNA"/>
</dbReference>
<accession>A0AAN7SHC0</accession>
<protein>
    <recommendedName>
        <fullName evidence="3">DUF4806 domain-containing protein</fullName>
    </recommendedName>
</protein>
<evidence type="ECO:0000256" key="2">
    <source>
        <dbReference type="SAM" id="Phobius"/>
    </source>
</evidence>
<dbReference type="Pfam" id="PF16064">
    <property type="entry name" value="DUF4806"/>
    <property type="match status" value="1"/>
</dbReference>
<keyword evidence="5" id="KW-1185">Reference proteome</keyword>
<sequence>MSWIVAHFQKDNTVEVVPKAWTRTSDGKGVECFWPSYQNKINIIEAVRTTASPQCDWKIYSINILGAYGNYLCFFTLFHIMIHYLMLDNYGKAQSKCNKTKDTDDLNSSASAGDDFGKGFREPEKKRNKEYLYDEEEDAYLDDLPSLPHTLVNIDNSNTVQNVKLNQKKCRVNAESTNTSFALPASELQEFINDFRQWMVKSTEFYKQHTRELHLIKLIVKENRETLEFLMKSGTKQGNLHNPPEENGIIKLITPLLPLKTEEDVKNLESIIDENDLNMQILVKDLSLLGGSTTKELVRSIMYHTFSNNVGALYSYEGQKGKKVFKTLLLQTTILKAVCRQFNEATDLEIVNGIKSWLVAAKFRGKKWKLLQSILFFT</sequence>
<dbReference type="InterPro" id="IPR032071">
    <property type="entry name" value="DUF4806"/>
</dbReference>
<evidence type="ECO:0000259" key="3">
    <source>
        <dbReference type="Pfam" id="PF16064"/>
    </source>
</evidence>